<evidence type="ECO:0000259" key="7">
    <source>
        <dbReference type="PROSITE" id="PS50888"/>
    </source>
</evidence>
<feature type="domain" description="BHLH" evidence="7">
    <location>
        <begin position="76"/>
        <end position="128"/>
    </location>
</feature>
<dbReference type="AlphaFoldDB" id="A0A336LQ61"/>
<dbReference type="InterPro" id="IPR011598">
    <property type="entry name" value="bHLH_dom"/>
</dbReference>
<keyword evidence="5" id="KW-0804">Transcription</keyword>
<dbReference type="PANTHER" id="PTHR13864:SF10">
    <property type="entry name" value="HELIX-LOOP-HELIX PROTEIN 2"/>
    <property type="match status" value="1"/>
</dbReference>
<evidence type="ECO:0000256" key="4">
    <source>
        <dbReference type="ARBA" id="ARBA00023125"/>
    </source>
</evidence>
<keyword evidence="6" id="KW-0539">Nucleus</keyword>
<dbReference type="GO" id="GO:0000981">
    <property type="term" value="F:DNA-binding transcription factor activity, RNA polymerase II-specific"/>
    <property type="evidence" value="ECO:0007669"/>
    <property type="project" value="InterPro"/>
</dbReference>
<protein>
    <submittedName>
        <fullName evidence="8">CSON008697 protein</fullName>
    </submittedName>
    <submittedName>
        <fullName evidence="9">CSON010691 protein</fullName>
    </submittedName>
</protein>
<evidence type="ECO:0000256" key="2">
    <source>
        <dbReference type="ARBA" id="ARBA00022782"/>
    </source>
</evidence>
<evidence type="ECO:0000256" key="6">
    <source>
        <dbReference type="ARBA" id="ARBA00023242"/>
    </source>
</evidence>
<dbReference type="Gene3D" id="4.10.280.10">
    <property type="entry name" value="Helix-loop-helix DNA-binding domain"/>
    <property type="match status" value="1"/>
</dbReference>
<reference evidence="8" key="1">
    <citation type="submission" date="2018-04" db="EMBL/GenBank/DDBJ databases">
        <authorList>
            <person name="Go L.Y."/>
            <person name="Mitchell J.A."/>
        </authorList>
    </citation>
    <scope>NUCLEOTIDE SEQUENCE</scope>
    <source>
        <tissue evidence="8">Whole organism</tissue>
    </source>
</reference>
<evidence type="ECO:0000313" key="8">
    <source>
        <dbReference type="EMBL" id="SSX15496.1"/>
    </source>
</evidence>
<dbReference type="GO" id="GO:0030154">
    <property type="term" value="P:cell differentiation"/>
    <property type="evidence" value="ECO:0007669"/>
    <property type="project" value="UniProtKB-KW"/>
</dbReference>
<dbReference type="GO" id="GO:0045944">
    <property type="term" value="P:positive regulation of transcription by RNA polymerase II"/>
    <property type="evidence" value="ECO:0007669"/>
    <property type="project" value="UniProtKB-ARBA"/>
</dbReference>
<dbReference type="VEuPathDB" id="VectorBase:CSON008697"/>
<dbReference type="EMBL" id="UFQS01003320">
    <property type="protein sequence ID" value="SSX15496.1"/>
    <property type="molecule type" value="Genomic_DNA"/>
</dbReference>
<evidence type="ECO:0000256" key="3">
    <source>
        <dbReference type="ARBA" id="ARBA00023015"/>
    </source>
</evidence>
<evidence type="ECO:0000256" key="1">
    <source>
        <dbReference type="ARBA" id="ARBA00022473"/>
    </source>
</evidence>
<dbReference type="EMBL" id="UFQT01000043">
    <property type="protein sequence ID" value="SSX18773.1"/>
    <property type="molecule type" value="Genomic_DNA"/>
</dbReference>
<keyword evidence="3" id="KW-0805">Transcription regulation</keyword>
<dbReference type="InterPro" id="IPR036638">
    <property type="entry name" value="HLH_DNA-bd_sf"/>
</dbReference>
<dbReference type="GO" id="GO:0007399">
    <property type="term" value="P:nervous system development"/>
    <property type="evidence" value="ECO:0007669"/>
    <property type="project" value="UniProtKB-ARBA"/>
</dbReference>
<dbReference type="FunFam" id="4.10.280.10:FF:000027">
    <property type="entry name" value="Nescient helix-loop-helix 1"/>
    <property type="match status" value="1"/>
</dbReference>
<dbReference type="PANTHER" id="PTHR13864">
    <property type="entry name" value="T-CELL ACUTE LYMPHOCYTIC LEUKEMIA/STEM CELL LEUKEMIA-RELATED"/>
    <property type="match status" value="1"/>
</dbReference>
<dbReference type="OMA" id="DMTHMAE"/>
<evidence type="ECO:0000256" key="5">
    <source>
        <dbReference type="ARBA" id="ARBA00023163"/>
    </source>
</evidence>
<accession>A0A336LQ61</accession>
<dbReference type="PROSITE" id="PS50888">
    <property type="entry name" value="BHLH"/>
    <property type="match status" value="1"/>
</dbReference>
<keyword evidence="4" id="KW-0238">DNA-binding</keyword>
<reference evidence="9" key="2">
    <citation type="submission" date="2018-07" db="EMBL/GenBank/DDBJ databases">
        <authorList>
            <person name="Quirk P.G."/>
            <person name="Krulwich T.A."/>
        </authorList>
    </citation>
    <scope>NUCLEOTIDE SEQUENCE</scope>
</reference>
<proteinExistence type="predicted"/>
<keyword evidence="1" id="KW-0217">Developmental protein</keyword>
<dbReference type="GO" id="GO:0000978">
    <property type="term" value="F:RNA polymerase II cis-regulatory region sequence-specific DNA binding"/>
    <property type="evidence" value="ECO:0007669"/>
    <property type="project" value="TreeGrafter"/>
</dbReference>
<organism evidence="9">
    <name type="scientific">Culicoides sonorensis</name>
    <name type="common">Biting midge</name>
    <dbReference type="NCBI Taxonomy" id="179676"/>
    <lineage>
        <taxon>Eukaryota</taxon>
        <taxon>Metazoa</taxon>
        <taxon>Ecdysozoa</taxon>
        <taxon>Arthropoda</taxon>
        <taxon>Hexapoda</taxon>
        <taxon>Insecta</taxon>
        <taxon>Pterygota</taxon>
        <taxon>Neoptera</taxon>
        <taxon>Endopterygota</taxon>
        <taxon>Diptera</taxon>
        <taxon>Nematocera</taxon>
        <taxon>Chironomoidea</taxon>
        <taxon>Ceratopogonidae</taxon>
        <taxon>Ceratopogoninae</taxon>
        <taxon>Culicoides</taxon>
        <taxon>Monoculicoides</taxon>
    </lineage>
</organism>
<dbReference type="SUPFAM" id="SSF47459">
    <property type="entry name" value="HLH, helix-loop-helix DNA-binding domain"/>
    <property type="match status" value="1"/>
</dbReference>
<dbReference type="EMBL" id="UFQT01003320">
    <property type="protein sequence ID" value="SSX34862.1"/>
    <property type="molecule type" value="Genomic_DNA"/>
</dbReference>
<keyword evidence="2" id="KW-0221">Differentiation</keyword>
<dbReference type="SMART" id="SM00353">
    <property type="entry name" value="HLH"/>
    <property type="match status" value="1"/>
</dbReference>
<name>A0A336LQ61_CULSO</name>
<sequence>MVYDIDRVHLPPQSVTLGHESYGRLSCETAAAPIIAPVPAPKPRRRSTPATANLQPSDLVGLTREERRRRRRATQKYRTAHATRERVRVEAFNVAFAELRKLLPTLPPDKKLSKIEILKLAICYIAYLNHVLEA</sequence>
<dbReference type="GO" id="GO:0046983">
    <property type="term" value="F:protein dimerization activity"/>
    <property type="evidence" value="ECO:0007669"/>
    <property type="project" value="InterPro"/>
</dbReference>
<dbReference type="InterPro" id="IPR040238">
    <property type="entry name" value="TAL-like"/>
</dbReference>
<dbReference type="Pfam" id="PF00010">
    <property type="entry name" value="HLH"/>
    <property type="match status" value="1"/>
</dbReference>
<dbReference type="VEuPathDB" id="VectorBase:CSON010691"/>
<evidence type="ECO:0000313" key="9">
    <source>
        <dbReference type="EMBL" id="SSX18773.1"/>
    </source>
</evidence>
<gene>
    <name evidence="9" type="primary">CSON010691</name>
    <name evidence="8" type="synonym">CSON008697</name>
</gene>